<evidence type="ECO:0000256" key="1">
    <source>
        <dbReference type="SAM" id="MobiDB-lite"/>
    </source>
</evidence>
<keyword evidence="3" id="KW-1185">Reference proteome</keyword>
<reference evidence="2" key="1">
    <citation type="submission" date="2020-07" db="EMBL/GenBank/DDBJ databases">
        <title>The High-quality genome of the commercially important snow crab, Chionoecetes opilio.</title>
        <authorList>
            <person name="Jeong J.-H."/>
            <person name="Ryu S."/>
        </authorList>
    </citation>
    <scope>NUCLEOTIDE SEQUENCE</scope>
    <source>
        <strain evidence="2">MADBK_172401_WGS</strain>
        <tissue evidence="2">Digestive gland</tissue>
    </source>
</reference>
<sequence>MCTTRELRRTRWGPGPGRQGGKSLLYISLTAGSTREVANRSASSPRWDKLSWGTLTTAPHSTELVAIQHALEHALQKPPGGNCGNSTDPGRAAGPPKAPSQGNVRLITPS</sequence>
<feature type="region of interest" description="Disordered" evidence="1">
    <location>
        <begin position="73"/>
        <end position="110"/>
    </location>
</feature>
<dbReference type="EMBL" id="JACEEZ010021351">
    <property type="protein sequence ID" value="KAG0713563.1"/>
    <property type="molecule type" value="Genomic_DNA"/>
</dbReference>
<accession>A0A8J4XSX0</accession>
<evidence type="ECO:0000313" key="2">
    <source>
        <dbReference type="EMBL" id="KAG0713563.1"/>
    </source>
</evidence>
<proteinExistence type="predicted"/>
<name>A0A8J4XSX0_CHIOP</name>
<dbReference type="AlphaFoldDB" id="A0A8J4XSX0"/>
<gene>
    <name evidence="2" type="ORF">GWK47_015939</name>
</gene>
<protein>
    <submittedName>
        <fullName evidence="2">Uncharacterized protein</fullName>
    </submittedName>
</protein>
<feature type="region of interest" description="Disordered" evidence="1">
    <location>
        <begin position="1"/>
        <end position="23"/>
    </location>
</feature>
<dbReference type="Proteomes" id="UP000770661">
    <property type="component" value="Unassembled WGS sequence"/>
</dbReference>
<comment type="caution">
    <text evidence="2">The sequence shown here is derived from an EMBL/GenBank/DDBJ whole genome shotgun (WGS) entry which is preliminary data.</text>
</comment>
<organism evidence="2 3">
    <name type="scientific">Chionoecetes opilio</name>
    <name type="common">Atlantic snow crab</name>
    <name type="synonym">Cancer opilio</name>
    <dbReference type="NCBI Taxonomy" id="41210"/>
    <lineage>
        <taxon>Eukaryota</taxon>
        <taxon>Metazoa</taxon>
        <taxon>Ecdysozoa</taxon>
        <taxon>Arthropoda</taxon>
        <taxon>Crustacea</taxon>
        <taxon>Multicrustacea</taxon>
        <taxon>Malacostraca</taxon>
        <taxon>Eumalacostraca</taxon>
        <taxon>Eucarida</taxon>
        <taxon>Decapoda</taxon>
        <taxon>Pleocyemata</taxon>
        <taxon>Brachyura</taxon>
        <taxon>Eubrachyura</taxon>
        <taxon>Majoidea</taxon>
        <taxon>Majidae</taxon>
        <taxon>Chionoecetes</taxon>
    </lineage>
</organism>
<evidence type="ECO:0000313" key="3">
    <source>
        <dbReference type="Proteomes" id="UP000770661"/>
    </source>
</evidence>